<keyword evidence="2" id="KW-1185">Reference proteome</keyword>
<dbReference type="RefSeq" id="WP_268008004.1">
    <property type="nucleotide sequence ID" value="NZ_BSUT01000001.1"/>
</dbReference>
<evidence type="ECO:0000313" key="2">
    <source>
        <dbReference type="Proteomes" id="UP001164761"/>
    </source>
</evidence>
<evidence type="ECO:0000313" key="1">
    <source>
        <dbReference type="EMBL" id="WAH44105.1"/>
    </source>
</evidence>
<reference evidence="1" key="1">
    <citation type="submission" date="2022-08" db="EMBL/GenBank/DDBJ databases">
        <title>Alicyclobacillus fastidiosus DSM 17978, complete genome.</title>
        <authorList>
            <person name="Wang Q."/>
            <person name="Cai R."/>
            <person name="Wang Z."/>
        </authorList>
    </citation>
    <scope>NUCLEOTIDE SEQUENCE</scope>
    <source>
        <strain evidence="1">DSM 17978</strain>
    </source>
</reference>
<dbReference type="EMBL" id="CP104067">
    <property type="protein sequence ID" value="WAH44105.1"/>
    <property type="molecule type" value="Genomic_DNA"/>
</dbReference>
<proteinExistence type="predicted"/>
<name>A0ABY6ZQ78_9BACL</name>
<evidence type="ECO:0008006" key="3">
    <source>
        <dbReference type="Google" id="ProtNLM"/>
    </source>
</evidence>
<protein>
    <recommendedName>
        <fullName evidence="3">Mg chelatase-related protein C-terminal domain-containing protein</fullName>
    </recommendedName>
</protein>
<sequence length="57" mass="6499">MENIQMIYTASRGIPRFVNQFCTQALYDAAARDSEAIEEGHIQRVLNDQEWQRGAVG</sequence>
<accession>A0ABY6ZQ78</accession>
<dbReference type="Proteomes" id="UP001164761">
    <property type="component" value="Chromosome"/>
</dbReference>
<gene>
    <name evidence="1" type="ORF">NZD89_12415</name>
</gene>
<organism evidence="1 2">
    <name type="scientific">Alicyclobacillus fastidiosus</name>
    <dbReference type="NCBI Taxonomy" id="392011"/>
    <lineage>
        <taxon>Bacteria</taxon>
        <taxon>Bacillati</taxon>
        <taxon>Bacillota</taxon>
        <taxon>Bacilli</taxon>
        <taxon>Bacillales</taxon>
        <taxon>Alicyclobacillaceae</taxon>
        <taxon>Alicyclobacillus</taxon>
    </lineage>
</organism>